<feature type="transmembrane region" description="Helical" evidence="11">
    <location>
        <begin position="420"/>
        <end position="437"/>
    </location>
</feature>
<evidence type="ECO:0000256" key="1">
    <source>
        <dbReference type="ARBA" id="ARBA00004141"/>
    </source>
</evidence>
<dbReference type="GO" id="GO:0051082">
    <property type="term" value="F:unfolded protein binding"/>
    <property type="evidence" value="ECO:0007669"/>
    <property type="project" value="InterPro"/>
</dbReference>
<dbReference type="OrthoDB" id="5141738at2759"/>
<dbReference type="CDD" id="cd17323">
    <property type="entry name" value="MFS_Tpo1_MDR_like"/>
    <property type="match status" value="1"/>
</dbReference>
<evidence type="ECO:0000256" key="11">
    <source>
        <dbReference type="SAM" id="Phobius"/>
    </source>
</evidence>
<dbReference type="SUPFAM" id="SSF46579">
    <property type="entry name" value="Prefoldin"/>
    <property type="match status" value="1"/>
</dbReference>
<dbReference type="PANTHER" id="PTHR23502:SF74">
    <property type="entry name" value="MAJOR FACILITATOR SUPERFAMILY (MFS) PROFILE DOMAIN-CONTAINING PROTEIN"/>
    <property type="match status" value="1"/>
</dbReference>
<dbReference type="FunFam" id="1.20.1250.20:FF:000082">
    <property type="entry name" value="MFS multidrug transporter, putative"/>
    <property type="match status" value="1"/>
</dbReference>
<dbReference type="InterPro" id="IPR020846">
    <property type="entry name" value="MFS_dom"/>
</dbReference>
<comment type="function">
    <text evidence="8">Binds specifically to cytosolic chaperonin (c-CPN) and transfers target proteins to it. Binds to nascent polypeptide chain and promotes folding in an environment in which there are many competing pathways for nonnative proteins.</text>
</comment>
<evidence type="ECO:0000256" key="3">
    <source>
        <dbReference type="ARBA" id="ARBA00008335"/>
    </source>
</evidence>
<dbReference type="CDD" id="cd23165">
    <property type="entry name" value="Prefoldin_4"/>
    <property type="match status" value="1"/>
</dbReference>
<comment type="similarity">
    <text evidence="2">Belongs to the prefoldin subunit beta family.</text>
</comment>
<dbReference type="InterPro" id="IPR036259">
    <property type="entry name" value="MFS_trans_sf"/>
</dbReference>
<feature type="coiled-coil region" evidence="9">
    <location>
        <begin position="820"/>
        <end position="849"/>
    </location>
</feature>
<comment type="caution">
    <text evidence="13">The sequence shown here is derived from an EMBL/GenBank/DDBJ whole genome shotgun (WGS) entry which is preliminary data.</text>
</comment>
<dbReference type="EMBL" id="PDLM01000006">
    <property type="protein sequence ID" value="RDW74933.1"/>
    <property type="molecule type" value="Genomic_DNA"/>
</dbReference>
<gene>
    <name evidence="13" type="ORF">BP6252_06075</name>
</gene>
<keyword evidence="6 11" id="KW-0472">Membrane</keyword>
<dbReference type="InterPro" id="IPR009053">
    <property type="entry name" value="Prefoldin"/>
</dbReference>
<keyword evidence="5 11" id="KW-1133">Transmembrane helix</keyword>
<accession>A0A3D8RLL6</accession>
<evidence type="ECO:0000256" key="2">
    <source>
        <dbReference type="ARBA" id="ARBA00008045"/>
    </source>
</evidence>
<feature type="transmembrane region" description="Helical" evidence="11">
    <location>
        <begin position="719"/>
        <end position="745"/>
    </location>
</feature>
<dbReference type="STRING" id="1849047.A0A3D8RLL6"/>
<dbReference type="GO" id="GO:0005886">
    <property type="term" value="C:plasma membrane"/>
    <property type="evidence" value="ECO:0007669"/>
    <property type="project" value="TreeGrafter"/>
</dbReference>
<keyword evidence="4 11" id="KW-0812">Transmembrane</keyword>
<evidence type="ECO:0000256" key="9">
    <source>
        <dbReference type="SAM" id="Coils"/>
    </source>
</evidence>
<comment type="similarity">
    <text evidence="3">Belongs to the major facilitator superfamily.</text>
</comment>
<dbReference type="GO" id="GO:0005737">
    <property type="term" value="C:cytoplasm"/>
    <property type="evidence" value="ECO:0007669"/>
    <property type="project" value="UniProtKB-ARBA"/>
</dbReference>
<feature type="transmembrane region" description="Helical" evidence="11">
    <location>
        <begin position="752"/>
        <end position="774"/>
    </location>
</feature>
<feature type="coiled-coil region" evidence="9">
    <location>
        <begin position="39"/>
        <end position="69"/>
    </location>
</feature>
<evidence type="ECO:0000256" key="10">
    <source>
        <dbReference type="SAM" id="MobiDB-lite"/>
    </source>
</evidence>
<dbReference type="GO" id="GO:0006457">
    <property type="term" value="P:protein folding"/>
    <property type="evidence" value="ECO:0007669"/>
    <property type="project" value="InterPro"/>
</dbReference>
<feature type="compositionally biased region" description="Low complexity" evidence="10">
    <location>
        <begin position="289"/>
        <end position="302"/>
    </location>
</feature>
<evidence type="ECO:0000256" key="8">
    <source>
        <dbReference type="ARBA" id="ARBA00024667"/>
    </source>
</evidence>
<protein>
    <recommendedName>
        <fullName evidence="12">Major facilitator superfamily (MFS) profile domain-containing protein</fullName>
    </recommendedName>
</protein>
<dbReference type="InterPro" id="IPR011701">
    <property type="entry name" value="MFS"/>
</dbReference>
<feature type="transmembrane region" description="Helical" evidence="11">
    <location>
        <begin position="508"/>
        <end position="526"/>
    </location>
</feature>
<feature type="transmembrane region" description="Helical" evidence="11">
    <location>
        <begin position="612"/>
        <end position="632"/>
    </location>
</feature>
<dbReference type="GO" id="GO:0016272">
    <property type="term" value="C:prefoldin complex"/>
    <property type="evidence" value="ECO:0007669"/>
    <property type="project" value="InterPro"/>
</dbReference>
<dbReference type="PANTHER" id="PTHR23502">
    <property type="entry name" value="MAJOR FACILITATOR SUPERFAMILY"/>
    <property type="match status" value="1"/>
</dbReference>
<feature type="transmembrane region" description="Helical" evidence="11">
    <location>
        <begin position="380"/>
        <end position="400"/>
    </location>
</feature>
<dbReference type="Proteomes" id="UP000256645">
    <property type="component" value="Unassembled WGS sequence"/>
</dbReference>
<dbReference type="PROSITE" id="PS50850">
    <property type="entry name" value="MFS"/>
    <property type="match status" value="1"/>
</dbReference>
<feature type="compositionally biased region" description="Basic and acidic residues" evidence="10">
    <location>
        <begin position="1"/>
        <end position="11"/>
    </location>
</feature>
<dbReference type="AlphaFoldDB" id="A0A3D8RLL6"/>
<proteinExistence type="inferred from homology"/>
<feature type="transmembrane region" description="Helical" evidence="11">
    <location>
        <begin position="652"/>
        <end position="673"/>
    </location>
</feature>
<keyword evidence="14" id="KW-1185">Reference proteome</keyword>
<name>A0A3D8RLL6_9HELO</name>
<feature type="transmembrane region" description="Helical" evidence="11">
    <location>
        <begin position="786"/>
        <end position="808"/>
    </location>
</feature>
<dbReference type="GO" id="GO:0022857">
    <property type="term" value="F:transmembrane transporter activity"/>
    <property type="evidence" value="ECO:0007669"/>
    <property type="project" value="InterPro"/>
</dbReference>
<organism evidence="13 14">
    <name type="scientific">Coleophoma cylindrospora</name>
    <dbReference type="NCBI Taxonomy" id="1849047"/>
    <lineage>
        <taxon>Eukaryota</taxon>
        <taxon>Fungi</taxon>
        <taxon>Dikarya</taxon>
        <taxon>Ascomycota</taxon>
        <taxon>Pezizomycotina</taxon>
        <taxon>Leotiomycetes</taxon>
        <taxon>Helotiales</taxon>
        <taxon>Dermateaceae</taxon>
        <taxon>Coleophoma</taxon>
    </lineage>
</organism>
<keyword evidence="9" id="KW-0175">Coiled coil</keyword>
<evidence type="ECO:0000313" key="13">
    <source>
        <dbReference type="EMBL" id="RDW74933.1"/>
    </source>
</evidence>
<dbReference type="InterPro" id="IPR002777">
    <property type="entry name" value="PFD_beta-like"/>
</dbReference>
<evidence type="ECO:0000256" key="5">
    <source>
        <dbReference type="ARBA" id="ARBA00022989"/>
    </source>
</evidence>
<evidence type="ECO:0000256" key="6">
    <source>
        <dbReference type="ARBA" id="ARBA00023136"/>
    </source>
</evidence>
<evidence type="ECO:0000256" key="7">
    <source>
        <dbReference type="ARBA" id="ARBA00023186"/>
    </source>
</evidence>
<dbReference type="Gene3D" id="1.10.287.370">
    <property type="match status" value="1"/>
</dbReference>
<sequence>MERRMLSKEDEAATGSDEVEVRREDQDKINKFSRLHQRELALEEELKAKHKEKEDLEDVSNELELADEDDMVPYKIGDSFISLPLPEVQEMLSSSTEKIEETVGELEGKLGTIREEMTQLKVELYPKMKVMKAQFVYVHMAASYPPPRVSDRQWRGRRECSDRLVNDSGGRHVQALFLLPGVTAVLLTEADHGYLHAVQLKDQKWILNSAKLPKDGSGGTLHGLQPIEAVPWIAHLIGDVLACGDNYFTGLAIVIPPSNFPQSLLTKFPNYQWTHFLLKTSTQNMAPYDRSSGSSPGDRQSSIAGLIEPPQPAHHESRLSRIISGLDEADATRQYEIEARDNKIESLPNSHVSSITDKKVIHWDDEDPENPVNWPMWKKFFVVGTVMLVVLNSTMGSALPSNALPELLPYFHVGTGAQEVLPMSIYLVGYILGPLLFGPLSEQYGRRTIMLSTFFGYTVFAMGSALAPTWAAFLFFRFICGVMASSPITVTGGIYADMYQDPISRGRAMAVFIGGTVFGPLLAPVISGFVSPVLGWKWTFWIGLIFAGIAWPFLLCLPETYGPIILKNRAAKLRKTTGNPNIIAPLDLEDKGFKQMATVVLTRPIRMFISEWIVLASCLYLSLAYAIFYMYFEAYPIIFEQIYGKNAGVSGLMFLPIGGGAILASLTFLWYDAMLHKAQKLNKPWTQKEESRRLPLACIGGPLYVVALFWLGWTARASIPYWVPMLAGVPFGIGFVLIFMALLNYLTDAYEIFAASSMAASSTCRSLAGASLPFAATPMYTRLGVAWASTLLGFLSLLMCAIPFVFLWKGDVLRENSKFCQFLKEKKAKEEEELRAQRARRESRALLNEKAEEA</sequence>
<dbReference type="Pfam" id="PF07690">
    <property type="entry name" value="MFS_1"/>
    <property type="match status" value="1"/>
</dbReference>
<feature type="transmembrane region" description="Helical" evidence="11">
    <location>
        <begin position="694"/>
        <end position="713"/>
    </location>
</feature>
<dbReference type="FunFam" id="1.10.287.370:FF:000005">
    <property type="entry name" value="Prefoldin subunit 4"/>
    <property type="match status" value="1"/>
</dbReference>
<reference evidence="13 14" key="1">
    <citation type="journal article" date="2018" name="IMA Fungus">
        <title>IMA Genome-F 9: Draft genome sequence of Annulohypoxylon stygium, Aspergillus mulundensis, Berkeleyomyces basicola (syn. Thielaviopsis basicola), Ceratocystis smalleyi, two Cercospora beticola strains, Coleophoma cylindrospora, Fusarium fracticaudum, Phialophora cf. hyalina, and Morchella septimelata.</title>
        <authorList>
            <person name="Wingfield B.D."/>
            <person name="Bills G.F."/>
            <person name="Dong Y."/>
            <person name="Huang W."/>
            <person name="Nel W.J."/>
            <person name="Swalarsk-Parry B.S."/>
            <person name="Vaghefi N."/>
            <person name="Wilken P.M."/>
            <person name="An Z."/>
            <person name="de Beer Z.W."/>
            <person name="De Vos L."/>
            <person name="Chen L."/>
            <person name="Duong T.A."/>
            <person name="Gao Y."/>
            <person name="Hammerbacher A."/>
            <person name="Kikkert J.R."/>
            <person name="Li Y."/>
            <person name="Li H."/>
            <person name="Li K."/>
            <person name="Li Q."/>
            <person name="Liu X."/>
            <person name="Ma X."/>
            <person name="Naidoo K."/>
            <person name="Pethybridge S.J."/>
            <person name="Sun J."/>
            <person name="Steenkamp E.T."/>
            <person name="van der Nest M.A."/>
            <person name="van Wyk S."/>
            <person name="Wingfield M.J."/>
            <person name="Xiong C."/>
            <person name="Yue Q."/>
            <person name="Zhang X."/>
        </authorList>
    </citation>
    <scope>NUCLEOTIDE SEQUENCE [LARGE SCALE GENOMIC DNA]</scope>
    <source>
        <strain evidence="13 14">BP6252</strain>
    </source>
</reference>
<keyword evidence="7" id="KW-0143">Chaperone</keyword>
<comment type="subcellular location">
    <subcellularLocation>
        <location evidence="1">Membrane</location>
        <topology evidence="1">Multi-pass membrane protein</topology>
    </subcellularLocation>
</comment>
<feature type="domain" description="Major facilitator superfamily (MFS) profile" evidence="12">
    <location>
        <begin position="382"/>
        <end position="811"/>
    </location>
</feature>
<feature type="region of interest" description="Disordered" evidence="10">
    <location>
        <begin position="287"/>
        <end position="317"/>
    </location>
</feature>
<feature type="region of interest" description="Disordered" evidence="10">
    <location>
        <begin position="1"/>
        <end position="26"/>
    </location>
</feature>
<evidence type="ECO:0000256" key="4">
    <source>
        <dbReference type="ARBA" id="ARBA00022692"/>
    </source>
</evidence>
<evidence type="ECO:0000313" key="14">
    <source>
        <dbReference type="Proteomes" id="UP000256645"/>
    </source>
</evidence>
<evidence type="ECO:0000259" key="12">
    <source>
        <dbReference type="PROSITE" id="PS50850"/>
    </source>
</evidence>
<dbReference type="Pfam" id="PF01920">
    <property type="entry name" value="Prefoldin_2"/>
    <property type="match status" value="1"/>
</dbReference>
<feature type="transmembrane region" description="Helical" evidence="11">
    <location>
        <begin position="449"/>
        <end position="467"/>
    </location>
</feature>
<dbReference type="Gene3D" id="1.20.1250.20">
    <property type="entry name" value="MFS general substrate transporter like domains"/>
    <property type="match status" value="1"/>
</dbReference>
<dbReference type="SUPFAM" id="SSF103473">
    <property type="entry name" value="MFS general substrate transporter"/>
    <property type="match status" value="1"/>
</dbReference>
<feature type="transmembrane region" description="Helical" evidence="11">
    <location>
        <begin position="538"/>
        <end position="557"/>
    </location>
</feature>
<feature type="transmembrane region" description="Helical" evidence="11">
    <location>
        <begin position="473"/>
        <end position="496"/>
    </location>
</feature>